<proteinExistence type="predicted"/>
<evidence type="ECO:0000256" key="1">
    <source>
        <dbReference type="ARBA" id="ARBA00023002"/>
    </source>
</evidence>
<dbReference type="RefSeq" id="WP_141420958.1">
    <property type="nucleotide sequence ID" value="NZ_VIAR01000003.1"/>
</dbReference>
<evidence type="ECO:0000259" key="2">
    <source>
        <dbReference type="SMART" id="SM00829"/>
    </source>
</evidence>
<dbReference type="InterPro" id="IPR045010">
    <property type="entry name" value="MDR_fam"/>
</dbReference>
<dbReference type="Proteomes" id="UP000317169">
    <property type="component" value="Unassembled WGS sequence"/>
</dbReference>
<dbReference type="PANTHER" id="PTHR43205:SF7">
    <property type="entry name" value="PROSTAGLANDIN REDUCTASE 1"/>
    <property type="match status" value="1"/>
</dbReference>
<dbReference type="FunFam" id="3.40.50.720:FF:000121">
    <property type="entry name" value="Prostaglandin reductase 2"/>
    <property type="match status" value="1"/>
</dbReference>
<dbReference type="AlphaFoldDB" id="A0A507ZY75"/>
<dbReference type="EMBL" id="VIAR01000003">
    <property type="protein sequence ID" value="TQD39715.1"/>
    <property type="molecule type" value="Genomic_DNA"/>
</dbReference>
<dbReference type="SUPFAM" id="SSF51735">
    <property type="entry name" value="NAD(P)-binding Rossmann-fold domains"/>
    <property type="match status" value="1"/>
</dbReference>
<dbReference type="Pfam" id="PF00107">
    <property type="entry name" value="ADH_zinc_N"/>
    <property type="match status" value="1"/>
</dbReference>
<organism evidence="3 4">
    <name type="scientific">Haloflavibacter putidus</name>
    <dbReference type="NCBI Taxonomy" id="2576776"/>
    <lineage>
        <taxon>Bacteria</taxon>
        <taxon>Pseudomonadati</taxon>
        <taxon>Bacteroidota</taxon>
        <taxon>Flavobacteriia</taxon>
        <taxon>Flavobacteriales</taxon>
        <taxon>Flavobacteriaceae</taxon>
        <taxon>Haloflavibacter</taxon>
    </lineage>
</organism>
<feature type="domain" description="Enoyl reductase (ER)" evidence="2">
    <location>
        <begin position="16"/>
        <end position="329"/>
    </location>
</feature>
<dbReference type="SUPFAM" id="SSF50129">
    <property type="entry name" value="GroES-like"/>
    <property type="match status" value="2"/>
</dbReference>
<dbReference type="Gene3D" id="3.40.50.720">
    <property type="entry name" value="NAD(P)-binding Rossmann-like Domain"/>
    <property type="match status" value="1"/>
</dbReference>
<dbReference type="PANTHER" id="PTHR43205">
    <property type="entry name" value="PROSTAGLANDIN REDUCTASE"/>
    <property type="match status" value="1"/>
</dbReference>
<dbReference type="SMART" id="SM00829">
    <property type="entry name" value="PKS_ER"/>
    <property type="match status" value="1"/>
</dbReference>
<evidence type="ECO:0000313" key="4">
    <source>
        <dbReference type="Proteomes" id="UP000317169"/>
    </source>
</evidence>
<dbReference type="GO" id="GO:0016628">
    <property type="term" value="F:oxidoreductase activity, acting on the CH-CH group of donors, NAD or NADP as acceptor"/>
    <property type="evidence" value="ECO:0007669"/>
    <property type="project" value="InterPro"/>
</dbReference>
<keyword evidence="1" id="KW-0560">Oxidoreductase</keyword>
<dbReference type="InterPro" id="IPR013149">
    <property type="entry name" value="ADH-like_C"/>
</dbReference>
<evidence type="ECO:0000313" key="3">
    <source>
        <dbReference type="EMBL" id="TQD39715.1"/>
    </source>
</evidence>
<accession>A0A507ZY75</accession>
<dbReference type="Gene3D" id="3.90.180.10">
    <property type="entry name" value="Medium-chain alcohol dehydrogenases, catalytic domain"/>
    <property type="match status" value="1"/>
</dbReference>
<dbReference type="InterPro" id="IPR011032">
    <property type="entry name" value="GroES-like_sf"/>
</dbReference>
<dbReference type="Pfam" id="PF16884">
    <property type="entry name" value="ADH_N_2"/>
    <property type="match status" value="1"/>
</dbReference>
<keyword evidence="4" id="KW-1185">Reference proteome</keyword>
<gene>
    <name evidence="3" type="ORF">FKR84_04260</name>
</gene>
<dbReference type="CDD" id="cd05288">
    <property type="entry name" value="PGDH"/>
    <property type="match status" value="1"/>
</dbReference>
<comment type="caution">
    <text evidence="3">The sequence shown here is derived from an EMBL/GenBank/DDBJ whole genome shotgun (WGS) entry which is preliminary data.</text>
</comment>
<protein>
    <submittedName>
        <fullName evidence="3">NADP-dependent oxidoreductase</fullName>
    </submittedName>
</protein>
<dbReference type="InterPro" id="IPR020843">
    <property type="entry name" value="ER"/>
</dbReference>
<reference evidence="3 4" key="1">
    <citation type="submission" date="2019-06" db="EMBL/GenBank/DDBJ databases">
        <title>Flavibacter putida gen. nov., sp. nov., a novel marine bacterium of the family Flavobacteriaceae isolated from coastal seawater.</title>
        <authorList>
            <person name="Feng X."/>
        </authorList>
    </citation>
    <scope>NUCLEOTIDE SEQUENCE [LARGE SCALE GENOMIC DNA]</scope>
    <source>
        <strain evidence="3 4">PLHSN227</strain>
    </source>
</reference>
<dbReference type="InterPro" id="IPR036291">
    <property type="entry name" value="NAD(P)-bd_dom_sf"/>
</dbReference>
<name>A0A507ZY75_9FLAO</name>
<dbReference type="InterPro" id="IPR041694">
    <property type="entry name" value="ADH_N_2"/>
</dbReference>
<dbReference type="OrthoDB" id="9805663at2"/>
<sequence>MNQVILLNERPKGEPNDETFRFTEEKKPTPQEGEVLLKTKYVSVDPYLRGRMRDEKSYIEPFEVGKPINSLIIAEVVASKNKNLQEGDFVSGMLSWKQYQTSKGENLQKVDADKAPLTAYLSILGMTGLTAYFGLLDIGKPKEDETVLVSGAAGAVGSAVGQIAKIKGCKVIGIAGSDEKIEMIKEKFGFDAGINYKTTSNMKKAIAEKAPSGVDIYYDNVGGEILDAALANIARNGRIINCGAISLYNSTETPTGPRVETTLIKKSVLMKGFTVGDYQERFNEGMQEMAKWLQADKLEFEETIIDGFDAIPKAFMGLFSGENKGKMLVKVF</sequence>